<dbReference type="OrthoDB" id="1253476at2"/>
<sequence>MENFTDLLGDITFYLSICLPFIFFIKFRNNGLAYRSFTLYLLVVAIIQVGMKLYVAHIDPTSNLLFFVYYFVLQFILLSIFYKKLLTFKWVLWVMIGVLIFIGYQYYKDPQMYFRYNPTGVVVTQSILVLYSLLYFYRQLITKGKFLIINIGLFFYLLSSMLIFSSGNLVFNVDISKEVLSLLTNTNLVLYFIFQILILLEWYINYSGFNRKNKNGFLNFE</sequence>
<name>A0A167HKR5_9FLAO</name>
<comment type="caution">
    <text evidence="2">The sequence shown here is derived from an EMBL/GenBank/DDBJ whole genome shotgun (WGS) entry which is preliminary data.</text>
</comment>
<feature type="transmembrane region" description="Helical" evidence="1">
    <location>
        <begin position="146"/>
        <end position="166"/>
    </location>
</feature>
<keyword evidence="1" id="KW-0472">Membrane</keyword>
<gene>
    <name evidence="2" type="ORF">ULVI_09035</name>
</gene>
<evidence type="ECO:0000313" key="2">
    <source>
        <dbReference type="EMBL" id="OAB78715.1"/>
    </source>
</evidence>
<dbReference type="Proteomes" id="UP000077013">
    <property type="component" value="Unassembled WGS sequence"/>
</dbReference>
<feature type="transmembrane region" description="Helical" evidence="1">
    <location>
        <begin position="119"/>
        <end position="137"/>
    </location>
</feature>
<dbReference type="EMBL" id="LRXL01000037">
    <property type="protein sequence ID" value="OAB78715.1"/>
    <property type="molecule type" value="Genomic_DNA"/>
</dbReference>
<accession>A0A167HKR5</accession>
<feature type="transmembrane region" description="Helical" evidence="1">
    <location>
        <begin position="37"/>
        <end position="58"/>
    </location>
</feature>
<feature type="transmembrane region" description="Helical" evidence="1">
    <location>
        <begin position="90"/>
        <end position="107"/>
    </location>
</feature>
<evidence type="ECO:0000256" key="1">
    <source>
        <dbReference type="SAM" id="Phobius"/>
    </source>
</evidence>
<feature type="transmembrane region" description="Helical" evidence="1">
    <location>
        <begin position="6"/>
        <end position="25"/>
    </location>
</feature>
<feature type="transmembrane region" description="Helical" evidence="1">
    <location>
        <begin position="186"/>
        <end position="204"/>
    </location>
</feature>
<keyword evidence="1" id="KW-1133">Transmembrane helix</keyword>
<keyword evidence="1" id="KW-0812">Transmembrane</keyword>
<dbReference type="RefSeq" id="WP_068591981.1">
    <property type="nucleotide sequence ID" value="NZ_LRXL01000037.1"/>
</dbReference>
<feature type="transmembrane region" description="Helical" evidence="1">
    <location>
        <begin position="64"/>
        <end position="83"/>
    </location>
</feature>
<proteinExistence type="predicted"/>
<dbReference type="AlphaFoldDB" id="A0A167HKR5"/>
<dbReference type="STRING" id="1763537.ULVI_09035"/>
<protein>
    <submittedName>
        <fullName evidence="2">Uncharacterized protein</fullName>
    </submittedName>
</protein>
<keyword evidence="3" id="KW-1185">Reference proteome</keyword>
<evidence type="ECO:0000313" key="3">
    <source>
        <dbReference type="Proteomes" id="UP000077013"/>
    </source>
</evidence>
<organism evidence="2 3">
    <name type="scientific">Cochleicola gelatinilyticus</name>
    <dbReference type="NCBI Taxonomy" id="1763537"/>
    <lineage>
        <taxon>Bacteria</taxon>
        <taxon>Pseudomonadati</taxon>
        <taxon>Bacteroidota</taxon>
        <taxon>Flavobacteriia</taxon>
        <taxon>Flavobacteriales</taxon>
        <taxon>Flavobacteriaceae</taxon>
        <taxon>Cochleicola</taxon>
    </lineage>
</organism>
<reference evidence="2 3" key="1">
    <citation type="submission" date="2016-02" db="EMBL/GenBank/DDBJ databases">
        <title>Ulvibacter sp. LPB0005, isolated from Thais luteostoma.</title>
        <authorList>
            <person name="Shin S.-K."/>
            <person name="Yi H."/>
        </authorList>
    </citation>
    <scope>NUCLEOTIDE SEQUENCE [LARGE SCALE GENOMIC DNA]</scope>
    <source>
        <strain evidence="2 3">LPB0005</strain>
    </source>
</reference>